<dbReference type="EnsemblPlants" id="AET2Gv21297100.7">
    <property type="protein sequence ID" value="AET2Gv21297100.7"/>
    <property type="gene ID" value="AET2Gv21297100"/>
</dbReference>
<dbReference type="AlphaFoldDB" id="A0A453DLK7"/>
<evidence type="ECO:0000313" key="2">
    <source>
        <dbReference type="EnsemblPlants" id="AET2Gv21297100.7"/>
    </source>
</evidence>
<dbReference type="Pfam" id="PF00168">
    <property type="entry name" value="C2"/>
    <property type="match status" value="1"/>
</dbReference>
<name>A0A453DLK7_AEGTS</name>
<sequence>MQIAEAASSTLGEKSNNNDPRLFRFVVPGPVRDALPLAGQTVVMPRPAGHATAAEIKPPLPSMAGEAFQKAWPLEAHSLSEDGLTNGTLYKVYYSPKLVYVKVVVLSARDLVPTEEGRSLVPTISAKLQMGSQIRRTQPGQPQGSANQTWNEEFLFVASEPSEDPLVVTVEERVAAGHDEPIGHVVIPVARNDLSKSVRPKWYSLWRGMTVHEVAGKIRLRLTMETAYHVLNEMTDYSSDLLPAAP</sequence>
<feature type="domain" description="C2" evidence="1">
    <location>
        <begin position="80"/>
        <end position="203"/>
    </location>
</feature>
<dbReference type="Gene3D" id="2.60.40.150">
    <property type="entry name" value="C2 domain"/>
    <property type="match status" value="1"/>
</dbReference>
<dbReference type="SUPFAM" id="SSF49562">
    <property type="entry name" value="C2 domain (Calcium/lipid-binding domain, CaLB)"/>
    <property type="match status" value="1"/>
</dbReference>
<reference evidence="2" key="5">
    <citation type="journal article" date="2021" name="G3 (Bethesda)">
        <title>Aegilops tauschii genome assembly Aet v5.0 features greater sequence contiguity and improved annotation.</title>
        <authorList>
            <person name="Wang L."/>
            <person name="Zhu T."/>
            <person name="Rodriguez J.C."/>
            <person name="Deal K.R."/>
            <person name="Dubcovsky J."/>
            <person name="McGuire P.E."/>
            <person name="Lux T."/>
            <person name="Spannagl M."/>
            <person name="Mayer K.F.X."/>
            <person name="Baldrich P."/>
            <person name="Meyers B.C."/>
            <person name="Huo N."/>
            <person name="Gu Y.Q."/>
            <person name="Zhou H."/>
            <person name="Devos K.M."/>
            <person name="Bennetzen J.L."/>
            <person name="Unver T."/>
            <person name="Budak H."/>
            <person name="Gulick P.J."/>
            <person name="Galiba G."/>
            <person name="Kalapos B."/>
            <person name="Nelson D.R."/>
            <person name="Li P."/>
            <person name="You F.M."/>
            <person name="Luo M.C."/>
            <person name="Dvorak J."/>
        </authorList>
    </citation>
    <scope>NUCLEOTIDE SEQUENCE [LARGE SCALE GENOMIC DNA]</scope>
    <source>
        <strain evidence="2">cv. AL8/78</strain>
    </source>
</reference>
<dbReference type="PANTHER" id="PTHR31425:SF27">
    <property type="entry name" value="OS04G0691800 PROTEIN"/>
    <property type="match status" value="1"/>
</dbReference>
<dbReference type="PROSITE" id="PS50004">
    <property type="entry name" value="C2"/>
    <property type="match status" value="1"/>
</dbReference>
<accession>A0A453DLK7</accession>
<proteinExistence type="predicted"/>
<reference evidence="2" key="3">
    <citation type="journal article" date="2017" name="Nature">
        <title>Genome sequence of the progenitor of the wheat D genome Aegilops tauschii.</title>
        <authorList>
            <person name="Luo M.C."/>
            <person name="Gu Y.Q."/>
            <person name="Puiu D."/>
            <person name="Wang H."/>
            <person name="Twardziok S.O."/>
            <person name="Deal K.R."/>
            <person name="Huo N."/>
            <person name="Zhu T."/>
            <person name="Wang L."/>
            <person name="Wang Y."/>
            <person name="McGuire P.E."/>
            <person name="Liu S."/>
            <person name="Long H."/>
            <person name="Ramasamy R.K."/>
            <person name="Rodriguez J.C."/>
            <person name="Van S.L."/>
            <person name="Yuan L."/>
            <person name="Wang Z."/>
            <person name="Xia Z."/>
            <person name="Xiao L."/>
            <person name="Anderson O.D."/>
            <person name="Ouyang S."/>
            <person name="Liang Y."/>
            <person name="Zimin A.V."/>
            <person name="Pertea G."/>
            <person name="Qi P."/>
            <person name="Bennetzen J.L."/>
            <person name="Dai X."/>
            <person name="Dawson M.W."/>
            <person name="Muller H.G."/>
            <person name="Kugler K."/>
            <person name="Rivarola-Duarte L."/>
            <person name="Spannagl M."/>
            <person name="Mayer K.F.X."/>
            <person name="Lu F.H."/>
            <person name="Bevan M.W."/>
            <person name="Leroy P."/>
            <person name="Li P."/>
            <person name="You F.M."/>
            <person name="Sun Q."/>
            <person name="Liu Z."/>
            <person name="Lyons E."/>
            <person name="Wicker T."/>
            <person name="Salzberg S.L."/>
            <person name="Devos K.M."/>
            <person name="Dvorak J."/>
        </authorList>
    </citation>
    <scope>NUCLEOTIDE SEQUENCE [LARGE SCALE GENOMIC DNA]</scope>
    <source>
        <strain evidence="2">cv. AL8/78</strain>
    </source>
</reference>
<reference evidence="3" key="1">
    <citation type="journal article" date="2014" name="Science">
        <title>Ancient hybridizations among the ancestral genomes of bread wheat.</title>
        <authorList>
            <consortium name="International Wheat Genome Sequencing Consortium,"/>
            <person name="Marcussen T."/>
            <person name="Sandve S.R."/>
            <person name="Heier L."/>
            <person name="Spannagl M."/>
            <person name="Pfeifer M."/>
            <person name="Jakobsen K.S."/>
            <person name="Wulff B.B."/>
            <person name="Steuernagel B."/>
            <person name="Mayer K.F."/>
            <person name="Olsen O.A."/>
        </authorList>
    </citation>
    <scope>NUCLEOTIDE SEQUENCE [LARGE SCALE GENOMIC DNA]</scope>
    <source>
        <strain evidence="3">cv. AL8/78</strain>
    </source>
</reference>
<organism evidence="2 3">
    <name type="scientific">Aegilops tauschii subsp. strangulata</name>
    <name type="common">Goatgrass</name>
    <dbReference type="NCBI Taxonomy" id="200361"/>
    <lineage>
        <taxon>Eukaryota</taxon>
        <taxon>Viridiplantae</taxon>
        <taxon>Streptophyta</taxon>
        <taxon>Embryophyta</taxon>
        <taxon>Tracheophyta</taxon>
        <taxon>Spermatophyta</taxon>
        <taxon>Magnoliopsida</taxon>
        <taxon>Liliopsida</taxon>
        <taxon>Poales</taxon>
        <taxon>Poaceae</taxon>
        <taxon>BOP clade</taxon>
        <taxon>Pooideae</taxon>
        <taxon>Triticodae</taxon>
        <taxon>Triticeae</taxon>
        <taxon>Triticinae</taxon>
        <taxon>Aegilops</taxon>
    </lineage>
</organism>
<protein>
    <recommendedName>
        <fullName evidence="1">C2 domain-containing protein</fullName>
    </recommendedName>
</protein>
<evidence type="ECO:0000259" key="1">
    <source>
        <dbReference type="PROSITE" id="PS50004"/>
    </source>
</evidence>
<dbReference type="InterPro" id="IPR000008">
    <property type="entry name" value="C2_dom"/>
</dbReference>
<dbReference type="SMART" id="SM00239">
    <property type="entry name" value="C2"/>
    <property type="match status" value="1"/>
</dbReference>
<dbReference type="Gramene" id="AET2Gv21297100.7">
    <property type="protein sequence ID" value="AET2Gv21297100.7"/>
    <property type="gene ID" value="AET2Gv21297100"/>
</dbReference>
<dbReference type="Proteomes" id="UP000015105">
    <property type="component" value="Chromosome 2D"/>
</dbReference>
<dbReference type="InterPro" id="IPR047259">
    <property type="entry name" value="QUIRKY-like"/>
</dbReference>
<dbReference type="InterPro" id="IPR035892">
    <property type="entry name" value="C2_domain_sf"/>
</dbReference>
<reference evidence="2" key="4">
    <citation type="submission" date="2019-03" db="UniProtKB">
        <authorList>
            <consortium name="EnsemblPlants"/>
        </authorList>
    </citation>
    <scope>IDENTIFICATION</scope>
</reference>
<reference evidence="3" key="2">
    <citation type="journal article" date="2017" name="Nat. Plants">
        <title>The Aegilops tauschii genome reveals multiple impacts of transposons.</title>
        <authorList>
            <person name="Zhao G."/>
            <person name="Zou C."/>
            <person name="Li K."/>
            <person name="Wang K."/>
            <person name="Li T."/>
            <person name="Gao L."/>
            <person name="Zhang X."/>
            <person name="Wang H."/>
            <person name="Yang Z."/>
            <person name="Liu X."/>
            <person name="Jiang W."/>
            <person name="Mao L."/>
            <person name="Kong X."/>
            <person name="Jiao Y."/>
            <person name="Jia J."/>
        </authorList>
    </citation>
    <scope>NUCLEOTIDE SEQUENCE [LARGE SCALE GENOMIC DNA]</scope>
    <source>
        <strain evidence="3">cv. AL8/78</strain>
    </source>
</reference>
<keyword evidence="3" id="KW-1185">Reference proteome</keyword>
<evidence type="ECO:0000313" key="3">
    <source>
        <dbReference type="Proteomes" id="UP000015105"/>
    </source>
</evidence>
<dbReference type="PANTHER" id="PTHR31425">
    <property type="entry name" value="PHOSPHORIBOSYLANTHRANILATE TRANSFERASE ISOFORM 1"/>
    <property type="match status" value="1"/>
</dbReference>